<dbReference type="Pfam" id="PF10646">
    <property type="entry name" value="Germane"/>
    <property type="match status" value="2"/>
</dbReference>
<evidence type="ECO:0000313" key="3">
    <source>
        <dbReference type="Proteomes" id="UP001500866"/>
    </source>
</evidence>
<reference evidence="2 3" key="1">
    <citation type="journal article" date="2019" name="Int. J. Syst. Evol. Microbiol.">
        <title>The Global Catalogue of Microorganisms (GCM) 10K type strain sequencing project: providing services to taxonomists for standard genome sequencing and annotation.</title>
        <authorList>
            <consortium name="The Broad Institute Genomics Platform"/>
            <consortium name="The Broad Institute Genome Sequencing Center for Infectious Disease"/>
            <person name="Wu L."/>
            <person name="Ma J."/>
        </authorList>
    </citation>
    <scope>NUCLEOTIDE SEQUENCE [LARGE SCALE GENOMIC DNA]</scope>
    <source>
        <strain evidence="2 3">JCM 15395</strain>
    </source>
</reference>
<dbReference type="EMBL" id="BAAADS010000012">
    <property type="protein sequence ID" value="GAA0601279.1"/>
    <property type="molecule type" value="Genomic_DNA"/>
</dbReference>
<protein>
    <submittedName>
        <fullName evidence="2">Spore germination protein GerM</fullName>
    </submittedName>
</protein>
<accession>A0ABN1G0Q0</accession>
<gene>
    <name evidence="2" type="primary">gerM</name>
    <name evidence="2" type="ORF">GCM10009001_17460</name>
</gene>
<feature type="domain" description="GerMN" evidence="1">
    <location>
        <begin position="100"/>
        <end position="191"/>
    </location>
</feature>
<sequence length="361" mass="39617">MKKRRILLPIIPVSLAIVLTGCFQGEQSLNNKNEEIDPPKENAEAVNNLENAAKDEEKAKEGADKKQAKTVSRQLYLLDSNGMVASQTLELPVPDSKEVAAQALEYLVKKGPVTQLLPTGFQAVLPQGTEVLGLNLKDDGTMIVNVSKDFKNYKAENEAEILQAMTYTLTQFDSVKTIKLEINGEPLNAMPVNGTPIGEGYSRANGINLVQSETMDLMQSKPVTLFFPAAKDNNQYFVPVTKYINVADNDLYSSMVQELVEGPGFSTNLQHVFNEQTELVSSPSVNSGVLELKFSQSVLKNSDKAVIPDKVMETLVRTLTGDGTVEAVEVKVENVETLFNEEGKPYTEPVTTQMFVPAKKL</sequence>
<proteinExistence type="predicted"/>
<dbReference type="Proteomes" id="UP001500866">
    <property type="component" value="Unassembled WGS sequence"/>
</dbReference>
<keyword evidence="3" id="KW-1185">Reference proteome</keyword>
<dbReference type="SMART" id="SM00909">
    <property type="entry name" value="Germane"/>
    <property type="match status" value="2"/>
</dbReference>
<evidence type="ECO:0000259" key="1">
    <source>
        <dbReference type="SMART" id="SM00909"/>
    </source>
</evidence>
<dbReference type="PROSITE" id="PS51257">
    <property type="entry name" value="PROKAR_LIPOPROTEIN"/>
    <property type="match status" value="1"/>
</dbReference>
<feature type="domain" description="GerMN" evidence="1">
    <location>
        <begin position="252"/>
        <end position="339"/>
    </location>
</feature>
<dbReference type="RefSeq" id="WP_343812178.1">
    <property type="nucleotide sequence ID" value="NZ_BAAADS010000012.1"/>
</dbReference>
<comment type="caution">
    <text evidence="2">The sequence shown here is derived from an EMBL/GenBank/DDBJ whole genome shotgun (WGS) entry which is preliminary data.</text>
</comment>
<organism evidence="2 3">
    <name type="scientific">Virgibacillus siamensis</name>
    <dbReference type="NCBI Taxonomy" id="480071"/>
    <lineage>
        <taxon>Bacteria</taxon>
        <taxon>Bacillati</taxon>
        <taxon>Bacillota</taxon>
        <taxon>Bacilli</taxon>
        <taxon>Bacillales</taxon>
        <taxon>Bacillaceae</taxon>
        <taxon>Virgibacillus</taxon>
    </lineage>
</organism>
<dbReference type="InterPro" id="IPR019606">
    <property type="entry name" value="GerMN"/>
</dbReference>
<evidence type="ECO:0000313" key="2">
    <source>
        <dbReference type="EMBL" id="GAA0601279.1"/>
    </source>
</evidence>
<name>A0ABN1G0Q0_9BACI</name>